<dbReference type="PROSITE" id="PS51186">
    <property type="entry name" value="GNAT"/>
    <property type="match status" value="1"/>
</dbReference>
<dbReference type="InterPro" id="IPR000182">
    <property type="entry name" value="GNAT_dom"/>
</dbReference>
<sequence length="201" mass="22044">MTGPTVVRAYRDGDDDALYDICLRTGDSGGDASGQFADPRLLGEIYVGPYLRFEPELAFVADDGDVAGYVLGARDTRQFEATCEQLWWPQLRRRYPEGTYPEGSRDARLLGLVHRPPVADADVVATYPSHLHIDLLPRTQGRGMGRALMERLLEALAATGSPGVHLGVGIGNERAVGFYRRLGFTVERELPSALIMARTVP</sequence>
<dbReference type="GO" id="GO:0016747">
    <property type="term" value="F:acyltransferase activity, transferring groups other than amino-acyl groups"/>
    <property type="evidence" value="ECO:0007669"/>
    <property type="project" value="InterPro"/>
</dbReference>
<keyword evidence="2" id="KW-0808">Transferase</keyword>
<dbReference type="EMBL" id="PYGE01000010">
    <property type="protein sequence ID" value="PSL02417.1"/>
    <property type="molecule type" value="Genomic_DNA"/>
</dbReference>
<name>A0A2P8DZ11_9ACTN</name>
<protein>
    <submittedName>
        <fullName evidence="2">Acetyltransferase (GNAT) family protein</fullName>
    </submittedName>
</protein>
<dbReference type="OrthoDB" id="8593648at2"/>
<dbReference type="InterPro" id="IPR016181">
    <property type="entry name" value="Acyl_CoA_acyltransferase"/>
</dbReference>
<dbReference type="PANTHER" id="PTHR13170:SF16">
    <property type="entry name" value="PROTEIN O-GLCNACASE"/>
    <property type="match status" value="1"/>
</dbReference>
<dbReference type="InterPro" id="IPR051822">
    <property type="entry name" value="Glycosyl_Hydrolase_84"/>
</dbReference>
<comment type="caution">
    <text evidence="2">The sequence shown here is derived from an EMBL/GenBank/DDBJ whole genome shotgun (WGS) entry which is preliminary data.</text>
</comment>
<evidence type="ECO:0000313" key="3">
    <source>
        <dbReference type="Proteomes" id="UP000243528"/>
    </source>
</evidence>
<keyword evidence="3" id="KW-1185">Reference proteome</keyword>
<dbReference type="PANTHER" id="PTHR13170">
    <property type="entry name" value="O-GLCNACASE"/>
    <property type="match status" value="1"/>
</dbReference>
<dbReference type="AlphaFoldDB" id="A0A2P8DZ11"/>
<organism evidence="2 3">
    <name type="scientific">Haloactinopolyspora alba</name>
    <dbReference type="NCBI Taxonomy" id="648780"/>
    <lineage>
        <taxon>Bacteria</taxon>
        <taxon>Bacillati</taxon>
        <taxon>Actinomycetota</taxon>
        <taxon>Actinomycetes</taxon>
        <taxon>Jiangellales</taxon>
        <taxon>Jiangellaceae</taxon>
        <taxon>Haloactinopolyspora</taxon>
    </lineage>
</organism>
<gene>
    <name evidence="2" type="ORF">CLV30_11070</name>
</gene>
<dbReference type="Gene3D" id="3.40.630.30">
    <property type="match status" value="1"/>
</dbReference>
<evidence type="ECO:0000259" key="1">
    <source>
        <dbReference type="PROSITE" id="PS51186"/>
    </source>
</evidence>
<reference evidence="2 3" key="1">
    <citation type="submission" date="2018-03" db="EMBL/GenBank/DDBJ databases">
        <title>Genomic Encyclopedia of Archaeal and Bacterial Type Strains, Phase II (KMG-II): from individual species to whole genera.</title>
        <authorList>
            <person name="Goeker M."/>
        </authorList>
    </citation>
    <scope>NUCLEOTIDE SEQUENCE [LARGE SCALE GENOMIC DNA]</scope>
    <source>
        <strain evidence="2 3">DSM 45211</strain>
    </source>
</reference>
<feature type="domain" description="N-acetyltransferase" evidence="1">
    <location>
        <begin position="66"/>
        <end position="201"/>
    </location>
</feature>
<accession>A0A2P8DZ11</accession>
<dbReference type="Pfam" id="PF00583">
    <property type="entry name" value="Acetyltransf_1"/>
    <property type="match status" value="1"/>
</dbReference>
<dbReference type="Proteomes" id="UP000243528">
    <property type="component" value="Unassembled WGS sequence"/>
</dbReference>
<dbReference type="RefSeq" id="WP_106537947.1">
    <property type="nucleotide sequence ID" value="NZ_PYGE01000010.1"/>
</dbReference>
<dbReference type="SUPFAM" id="SSF55729">
    <property type="entry name" value="Acyl-CoA N-acyltransferases (Nat)"/>
    <property type="match status" value="1"/>
</dbReference>
<evidence type="ECO:0000313" key="2">
    <source>
        <dbReference type="EMBL" id="PSL02417.1"/>
    </source>
</evidence>
<proteinExistence type="predicted"/>